<dbReference type="InterPro" id="IPR013324">
    <property type="entry name" value="RNA_pol_sigma_r3/r4-like"/>
</dbReference>
<dbReference type="InterPro" id="IPR014284">
    <property type="entry name" value="RNA_pol_sigma-70_dom"/>
</dbReference>
<dbReference type="GO" id="GO:0016987">
    <property type="term" value="F:sigma factor activity"/>
    <property type="evidence" value="ECO:0007669"/>
    <property type="project" value="UniProtKB-KW"/>
</dbReference>
<feature type="domain" description="RNA polymerase sigma factor 70 region 4 type 2" evidence="6">
    <location>
        <begin position="132"/>
        <end position="183"/>
    </location>
</feature>
<dbReference type="InterPro" id="IPR039425">
    <property type="entry name" value="RNA_pol_sigma-70-like"/>
</dbReference>
<dbReference type="PANTHER" id="PTHR43133">
    <property type="entry name" value="RNA POLYMERASE ECF-TYPE SIGMA FACTO"/>
    <property type="match status" value="1"/>
</dbReference>
<dbReference type="Pfam" id="PF04542">
    <property type="entry name" value="Sigma70_r2"/>
    <property type="match status" value="1"/>
</dbReference>
<dbReference type="GO" id="GO:0006352">
    <property type="term" value="P:DNA-templated transcription initiation"/>
    <property type="evidence" value="ECO:0007669"/>
    <property type="project" value="InterPro"/>
</dbReference>
<organism evidence="7 8">
    <name type="scientific">Persicitalea jodogahamensis</name>
    <dbReference type="NCBI Taxonomy" id="402147"/>
    <lineage>
        <taxon>Bacteria</taxon>
        <taxon>Pseudomonadati</taxon>
        <taxon>Bacteroidota</taxon>
        <taxon>Cytophagia</taxon>
        <taxon>Cytophagales</taxon>
        <taxon>Spirosomataceae</taxon>
        <taxon>Persicitalea</taxon>
    </lineage>
</organism>
<dbReference type="InterPro" id="IPR036388">
    <property type="entry name" value="WH-like_DNA-bd_sf"/>
</dbReference>
<keyword evidence="4" id="KW-0804">Transcription</keyword>
<keyword evidence="3" id="KW-0731">Sigma factor</keyword>
<dbReference type="Pfam" id="PF08281">
    <property type="entry name" value="Sigma70_r4_2"/>
    <property type="match status" value="1"/>
</dbReference>
<feature type="domain" description="RNA polymerase sigma-70 region 2" evidence="5">
    <location>
        <begin position="26"/>
        <end position="90"/>
    </location>
</feature>
<evidence type="ECO:0000259" key="5">
    <source>
        <dbReference type="Pfam" id="PF04542"/>
    </source>
</evidence>
<evidence type="ECO:0000256" key="2">
    <source>
        <dbReference type="ARBA" id="ARBA00023015"/>
    </source>
</evidence>
<comment type="caution">
    <text evidence="7">The sequence shown here is derived from an EMBL/GenBank/DDBJ whole genome shotgun (WGS) entry which is preliminary data.</text>
</comment>
<evidence type="ECO:0000313" key="8">
    <source>
        <dbReference type="Proteomes" id="UP000598271"/>
    </source>
</evidence>
<dbReference type="SUPFAM" id="SSF88946">
    <property type="entry name" value="Sigma2 domain of RNA polymerase sigma factors"/>
    <property type="match status" value="1"/>
</dbReference>
<dbReference type="SUPFAM" id="SSF88659">
    <property type="entry name" value="Sigma3 and sigma4 domains of RNA polymerase sigma factors"/>
    <property type="match status" value="1"/>
</dbReference>
<keyword evidence="8" id="KW-1185">Reference proteome</keyword>
<accession>A0A8J3DC29</accession>
<sequence>MINLSKTDEQLWQDLISGDESAFSTLFERHHSLLVGYGISLISHRETVQDCVQDVFVDVWLYRQSLNPSVSAKAYLISSVRKRIARRHERDKIFRKTTQLDDSLEKIIEFSLDFTVEDRLIANEETLHKVRQLNQMLNALNARQREALYLRYHQGLSVDEIADILDINKQSVSNLLHRALRQLRRDWTGSTPLFLLVSYLTI</sequence>
<evidence type="ECO:0000259" key="6">
    <source>
        <dbReference type="Pfam" id="PF08281"/>
    </source>
</evidence>
<comment type="similarity">
    <text evidence="1">Belongs to the sigma-70 factor family. ECF subfamily.</text>
</comment>
<evidence type="ECO:0000256" key="1">
    <source>
        <dbReference type="ARBA" id="ARBA00010641"/>
    </source>
</evidence>
<evidence type="ECO:0000256" key="3">
    <source>
        <dbReference type="ARBA" id="ARBA00023082"/>
    </source>
</evidence>
<dbReference type="Gene3D" id="1.10.1740.10">
    <property type="match status" value="1"/>
</dbReference>
<dbReference type="GO" id="GO:0000428">
    <property type="term" value="C:DNA-directed RNA polymerase complex"/>
    <property type="evidence" value="ECO:0007669"/>
    <property type="project" value="UniProtKB-KW"/>
</dbReference>
<dbReference type="GO" id="GO:0003677">
    <property type="term" value="F:DNA binding"/>
    <property type="evidence" value="ECO:0007669"/>
    <property type="project" value="InterPro"/>
</dbReference>
<name>A0A8J3DC29_9BACT</name>
<dbReference type="InterPro" id="IPR007627">
    <property type="entry name" value="RNA_pol_sigma70_r2"/>
</dbReference>
<proteinExistence type="inferred from homology"/>
<dbReference type="Proteomes" id="UP000598271">
    <property type="component" value="Unassembled WGS sequence"/>
</dbReference>
<gene>
    <name evidence="7" type="ORF">GCM10007390_31190</name>
</gene>
<dbReference type="InterPro" id="IPR013325">
    <property type="entry name" value="RNA_pol_sigma_r2"/>
</dbReference>
<keyword evidence="2" id="KW-0805">Transcription regulation</keyword>
<dbReference type="EMBL" id="BMXF01000003">
    <property type="protein sequence ID" value="GHB75215.1"/>
    <property type="molecule type" value="Genomic_DNA"/>
</dbReference>
<dbReference type="NCBIfam" id="TIGR02937">
    <property type="entry name" value="sigma70-ECF"/>
    <property type="match status" value="1"/>
</dbReference>
<evidence type="ECO:0000313" key="7">
    <source>
        <dbReference type="EMBL" id="GHB75215.1"/>
    </source>
</evidence>
<protein>
    <submittedName>
        <fullName evidence="7">DNA-directed RNA polymerase sigma-70 factor</fullName>
    </submittedName>
</protein>
<dbReference type="InterPro" id="IPR013249">
    <property type="entry name" value="RNA_pol_sigma70_r4_t2"/>
</dbReference>
<reference evidence="7 8" key="1">
    <citation type="journal article" date="2014" name="Int. J. Syst. Evol. Microbiol.">
        <title>Complete genome sequence of Corynebacterium casei LMG S-19264T (=DSM 44701T), isolated from a smear-ripened cheese.</title>
        <authorList>
            <consortium name="US DOE Joint Genome Institute (JGI-PGF)"/>
            <person name="Walter F."/>
            <person name="Albersmeier A."/>
            <person name="Kalinowski J."/>
            <person name="Ruckert C."/>
        </authorList>
    </citation>
    <scope>NUCLEOTIDE SEQUENCE [LARGE SCALE GENOMIC DNA]</scope>
    <source>
        <strain evidence="7 8">KCTC 12866</strain>
    </source>
</reference>
<evidence type="ECO:0000256" key="4">
    <source>
        <dbReference type="ARBA" id="ARBA00023163"/>
    </source>
</evidence>
<dbReference type="CDD" id="cd06171">
    <property type="entry name" value="Sigma70_r4"/>
    <property type="match status" value="1"/>
</dbReference>
<keyword evidence="7" id="KW-0240">DNA-directed RNA polymerase</keyword>
<dbReference type="AlphaFoldDB" id="A0A8J3DC29"/>
<dbReference type="Gene3D" id="1.10.10.10">
    <property type="entry name" value="Winged helix-like DNA-binding domain superfamily/Winged helix DNA-binding domain"/>
    <property type="match status" value="1"/>
</dbReference>
<dbReference type="PANTHER" id="PTHR43133:SF46">
    <property type="entry name" value="RNA POLYMERASE SIGMA-70 FACTOR ECF SUBFAMILY"/>
    <property type="match status" value="1"/>
</dbReference>